<dbReference type="EMBL" id="JAIWYP010000001">
    <property type="protein sequence ID" value="KAH3880688.1"/>
    <property type="molecule type" value="Genomic_DNA"/>
</dbReference>
<dbReference type="Proteomes" id="UP000828390">
    <property type="component" value="Unassembled WGS sequence"/>
</dbReference>
<comment type="caution">
    <text evidence="1">The sequence shown here is derived from an EMBL/GenBank/DDBJ whole genome shotgun (WGS) entry which is preliminary data.</text>
</comment>
<evidence type="ECO:0000313" key="2">
    <source>
        <dbReference type="Proteomes" id="UP000828390"/>
    </source>
</evidence>
<sequence>MLGSENELIITTVEAGPGVGEDADMHEAVMKTLSLVVERPLATRLLRLPLTACGW</sequence>
<name>A0A9D4MQI8_DREPO</name>
<reference evidence="1" key="2">
    <citation type="submission" date="2020-11" db="EMBL/GenBank/DDBJ databases">
        <authorList>
            <person name="McCartney M.A."/>
            <person name="Auch B."/>
            <person name="Kono T."/>
            <person name="Mallez S."/>
            <person name="Becker A."/>
            <person name="Gohl D.M."/>
            <person name="Silverstein K.A.T."/>
            <person name="Koren S."/>
            <person name="Bechman K.B."/>
            <person name="Herman A."/>
            <person name="Abrahante J.E."/>
            <person name="Garbe J."/>
        </authorList>
    </citation>
    <scope>NUCLEOTIDE SEQUENCE</scope>
    <source>
        <strain evidence="1">Duluth1</strain>
        <tissue evidence="1">Whole animal</tissue>
    </source>
</reference>
<protein>
    <submittedName>
        <fullName evidence="1">Uncharacterized protein</fullName>
    </submittedName>
</protein>
<evidence type="ECO:0000313" key="1">
    <source>
        <dbReference type="EMBL" id="KAH3880688.1"/>
    </source>
</evidence>
<gene>
    <name evidence="1" type="ORF">DPMN_004610</name>
</gene>
<accession>A0A9D4MQI8</accession>
<dbReference type="AlphaFoldDB" id="A0A9D4MQI8"/>
<reference evidence="1" key="1">
    <citation type="journal article" date="2019" name="bioRxiv">
        <title>The Genome of the Zebra Mussel, Dreissena polymorpha: A Resource for Invasive Species Research.</title>
        <authorList>
            <person name="McCartney M.A."/>
            <person name="Auch B."/>
            <person name="Kono T."/>
            <person name="Mallez S."/>
            <person name="Zhang Y."/>
            <person name="Obille A."/>
            <person name="Becker A."/>
            <person name="Abrahante J.E."/>
            <person name="Garbe J."/>
            <person name="Badalamenti J.P."/>
            <person name="Herman A."/>
            <person name="Mangelson H."/>
            <person name="Liachko I."/>
            <person name="Sullivan S."/>
            <person name="Sone E.D."/>
            <person name="Koren S."/>
            <person name="Silverstein K.A.T."/>
            <person name="Beckman K.B."/>
            <person name="Gohl D.M."/>
        </authorList>
    </citation>
    <scope>NUCLEOTIDE SEQUENCE</scope>
    <source>
        <strain evidence="1">Duluth1</strain>
        <tissue evidence="1">Whole animal</tissue>
    </source>
</reference>
<organism evidence="1 2">
    <name type="scientific">Dreissena polymorpha</name>
    <name type="common">Zebra mussel</name>
    <name type="synonym">Mytilus polymorpha</name>
    <dbReference type="NCBI Taxonomy" id="45954"/>
    <lineage>
        <taxon>Eukaryota</taxon>
        <taxon>Metazoa</taxon>
        <taxon>Spiralia</taxon>
        <taxon>Lophotrochozoa</taxon>
        <taxon>Mollusca</taxon>
        <taxon>Bivalvia</taxon>
        <taxon>Autobranchia</taxon>
        <taxon>Heteroconchia</taxon>
        <taxon>Euheterodonta</taxon>
        <taxon>Imparidentia</taxon>
        <taxon>Neoheterodontei</taxon>
        <taxon>Myida</taxon>
        <taxon>Dreissenoidea</taxon>
        <taxon>Dreissenidae</taxon>
        <taxon>Dreissena</taxon>
    </lineage>
</organism>
<keyword evidence="2" id="KW-1185">Reference proteome</keyword>
<proteinExistence type="predicted"/>